<protein>
    <submittedName>
        <fullName evidence="2">Uncharacterized protein</fullName>
    </submittedName>
</protein>
<comment type="caution">
    <text evidence="2">The sequence shown here is derived from an EMBL/GenBank/DDBJ whole genome shotgun (WGS) entry which is preliminary data.</text>
</comment>
<feature type="compositionally biased region" description="Basic and acidic residues" evidence="1">
    <location>
        <begin position="21"/>
        <end position="30"/>
    </location>
</feature>
<name>A0A8H6BYE9_CANAX</name>
<organism evidence="2 3">
    <name type="scientific">Candida albicans</name>
    <name type="common">Yeast</name>
    <dbReference type="NCBI Taxonomy" id="5476"/>
    <lineage>
        <taxon>Eukaryota</taxon>
        <taxon>Fungi</taxon>
        <taxon>Dikarya</taxon>
        <taxon>Ascomycota</taxon>
        <taxon>Saccharomycotina</taxon>
        <taxon>Pichiomycetes</taxon>
        <taxon>Debaryomycetaceae</taxon>
        <taxon>Candida/Lodderomyces clade</taxon>
        <taxon>Candida</taxon>
    </lineage>
</organism>
<evidence type="ECO:0000313" key="3">
    <source>
        <dbReference type="Proteomes" id="UP000536275"/>
    </source>
</evidence>
<feature type="region of interest" description="Disordered" evidence="1">
    <location>
        <begin position="1"/>
        <end position="30"/>
    </location>
</feature>
<sequence>MSYEDGREFASPIIHPNIHLEQQRQQHEEELSKNKNNNFINKYKHDPKFNSGHTRIPHHSTISFAKYDLMNLDTSAMSPIETPGDDDDEKKKN</sequence>
<gene>
    <name evidence="2" type="ORF">FOB64_003060</name>
</gene>
<accession>A0A8H6BYE9</accession>
<proteinExistence type="predicted"/>
<evidence type="ECO:0000256" key="1">
    <source>
        <dbReference type="SAM" id="MobiDB-lite"/>
    </source>
</evidence>
<evidence type="ECO:0000313" key="2">
    <source>
        <dbReference type="EMBL" id="KAF6069410.1"/>
    </source>
</evidence>
<dbReference type="EMBL" id="JABWAD010000037">
    <property type="protein sequence ID" value="KAF6069410.1"/>
    <property type="molecule type" value="Genomic_DNA"/>
</dbReference>
<dbReference type="AlphaFoldDB" id="A0A8H6BYE9"/>
<dbReference type="Proteomes" id="UP000536275">
    <property type="component" value="Unassembled WGS sequence"/>
</dbReference>
<reference evidence="2 3" key="1">
    <citation type="submission" date="2020-03" db="EMBL/GenBank/DDBJ databases">
        <title>FDA dAtabase for Regulatory Grade micrObial Sequences (FDA-ARGOS): Supporting development and validation of Infectious Disease Dx tests.</title>
        <authorList>
            <person name="Campos J."/>
            <person name="Goldberg B."/>
            <person name="Tallon L."/>
            <person name="Sadzewicz L."/>
            <person name="Vavikolanu K."/>
            <person name="Mehta A."/>
            <person name="Aluvathingal J."/>
            <person name="Nadendla S."/>
            <person name="Nandy P."/>
            <person name="Geyer C."/>
            <person name="Yan Y."/>
            <person name="Sichtig H."/>
        </authorList>
    </citation>
    <scope>NUCLEOTIDE SEQUENCE [LARGE SCALE GENOMIC DNA]</scope>
    <source>
        <strain evidence="2 3">FDAARGOS_656</strain>
    </source>
</reference>